<dbReference type="PANTHER" id="PTHR35910">
    <property type="entry name" value="2EXR DOMAIN-CONTAINING PROTEIN"/>
    <property type="match status" value="1"/>
</dbReference>
<organism evidence="3 4">
    <name type="scientific">Phialocephala subalpina</name>
    <dbReference type="NCBI Taxonomy" id="576137"/>
    <lineage>
        <taxon>Eukaryota</taxon>
        <taxon>Fungi</taxon>
        <taxon>Dikarya</taxon>
        <taxon>Ascomycota</taxon>
        <taxon>Pezizomycotina</taxon>
        <taxon>Leotiomycetes</taxon>
        <taxon>Helotiales</taxon>
        <taxon>Mollisiaceae</taxon>
        <taxon>Phialocephala</taxon>
        <taxon>Phialocephala fortinii species complex</taxon>
    </lineage>
</organism>
<proteinExistence type="predicted"/>
<reference evidence="3 4" key="1">
    <citation type="submission" date="2016-03" db="EMBL/GenBank/DDBJ databases">
        <authorList>
            <person name="Ploux O."/>
        </authorList>
    </citation>
    <scope>NUCLEOTIDE SEQUENCE [LARGE SCALE GENOMIC DNA]</scope>
    <source>
        <strain evidence="3 4">UAMH 11012</strain>
    </source>
</reference>
<dbReference type="Pfam" id="PF20150">
    <property type="entry name" value="2EXR"/>
    <property type="match status" value="1"/>
</dbReference>
<evidence type="ECO:0000256" key="1">
    <source>
        <dbReference type="SAM" id="MobiDB-lite"/>
    </source>
</evidence>
<feature type="compositionally biased region" description="Polar residues" evidence="1">
    <location>
        <begin position="1"/>
        <end position="16"/>
    </location>
</feature>
<sequence>MGNAQSPKMPSASAHQRLQAPSPPALNQAVARSLKRKLLLRISILRYRVRNEIQGNLASGTTEAKRLYVAQSPGHLYLRSPALLLVARRLSYLALRSAAERNETIAVSISSNADILAGASRKKNKPSSIFTCFPNLPVEIRMKIWKEACFQPRVVDSYLTCPGDEEESHYIWHLFDRDQFLTFVTITARRAPAILHTSQEARKIGLENYSLEFGRTGETTVAGDTTLTLTTPPKVYINWNSDIICPTQVLDYVDNEGLGSNGRQELEALKSYQKMRRLAVDIEALDFLKDHLTDFALDEVTVYLAPGIDKWAEFQNVVRDEALEGCCVSCRCRNSNTRFAYRFVDVDVQKIDPLSYKYEMVDPEKDYFDSYIPTVSLYDVKSAYKRVTAVALKLNKVKEAGWKPPRFKVMVMEIHEKDAWAKPRHTS</sequence>
<dbReference type="EMBL" id="FJOG01000026">
    <property type="protein sequence ID" value="CZR64274.1"/>
    <property type="molecule type" value="Genomic_DNA"/>
</dbReference>
<feature type="domain" description="2EXR" evidence="2">
    <location>
        <begin position="130"/>
        <end position="244"/>
    </location>
</feature>
<dbReference type="OrthoDB" id="3473305at2759"/>
<accession>A0A1L7XGX4</accession>
<evidence type="ECO:0000313" key="4">
    <source>
        <dbReference type="Proteomes" id="UP000184330"/>
    </source>
</evidence>
<gene>
    <name evidence="3" type="ORF">PAC_14172</name>
</gene>
<dbReference type="InterPro" id="IPR045518">
    <property type="entry name" value="2EXR"/>
</dbReference>
<dbReference type="Proteomes" id="UP000184330">
    <property type="component" value="Unassembled WGS sequence"/>
</dbReference>
<dbReference type="PANTHER" id="PTHR35910:SF1">
    <property type="entry name" value="2EXR DOMAIN-CONTAINING PROTEIN"/>
    <property type="match status" value="1"/>
</dbReference>
<feature type="region of interest" description="Disordered" evidence="1">
    <location>
        <begin position="1"/>
        <end position="26"/>
    </location>
</feature>
<keyword evidence="4" id="KW-1185">Reference proteome</keyword>
<protein>
    <recommendedName>
        <fullName evidence="2">2EXR domain-containing protein</fullName>
    </recommendedName>
</protein>
<dbReference type="AlphaFoldDB" id="A0A1L7XGX4"/>
<name>A0A1L7XGX4_9HELO</name>
<evidence type="ECO:0000313" key="3">
    <source>
        <dbReference type="EMBL" id="CZR64274.1"/>
    </source>
</evidence>
<evidence type="ECO:0000259" key="2">
    <source>
        <dbReference type="Pfam" id="PF20150"/>
    </source>
</evidence>